<dbReference type="NCBIfam" id="TIGR00246">
    <property type="entry name" value="tRNA_RlmH_YbeA"/>
    <property type="match status" value="1"/>
</dbReference>
<dbReference type="PANTHER" id="PTHR33603">
    <property type="entry name" value="METHYLTRANSFERASE"/>
    <property type="match status" value="1"/>
</dbReference>
<sequence length="156" mass="17409">MKLHIVAVGHKMPGWVADGFDEYAKRMPPELRIELRELKPELRSGGRGAESVMAAERVRIEAALPKGARLVALDERGRDWTSMQLAQALPGWQQDGRDVAFVIGGADGLDPELKARADLLLRISSLTLPHGMVRVLLAEQLYRAWSITQNHPYHRA</sequence>
<comment type="subcellular location">
    <subcellularLocation>
        <location evidence="6">Cytoplasm</location>
    </subcellularLocation>
</comment>
<dbReference type="CDD" id="cd18081">
    <property type="entry name" value="RlmH-like"/>
    <property type="match status" value="1"/>
</dbReference>
<comment type="similarity">
    <text evidence="5 6">Belongs to the RNA methyltransferase RlmH family.</text>
</comment>
<evidence type="ECO:0000256" key="6">
    <source>
        <dbReference type="HAMAP-Rule" id="MF_00658"/>
    </source>
</evidence>
<organism evidence="7 8">
    <name type="scientific">Burkholderia gladioli</name>
    <name type="common">Pseudomonas marginata</name>
    <name type="synonym">Phytomonas marginata</name>
    <dbReference type="NCBI Taxonomy" id="28095"/>
    <lineage>
        <taxon>Bacteria</taxon>
        <taxon>Pseudomonadati</taxon>
        <taxon>Pseudomonadota</taxon>
        <taxon>Betaproteobacteria</taxon>
        <taxon>Burkholderiales</taxon>
        <taxon>Burkholderiaceae</taxon>
        <taxon>Burkholderia</taxon>
    </lineage>
</organism>
<dbReference type="RefSeq" id="WP_013698914.1">
    <property type="nucleotide sequence ID" value="NZ_CADEPO010000014.1"/>
</dbReference>
<evidence type="ECO:0000313" key="8">
    <source>
        <dbReference type="Proteomes" id="UP000220629"/>
    </source>
</evidence>
<dbReference type="InterPro" id="IPR003742">
    <property type="entry name" value="RlmH-like"/>
</dbReference>
<feature type="binding site" evidence="6">
    <location>
        <position position="104"/>
    </location>
    <ligand>
        <name>S-adenosyl-L-methionine</name>
        <dbReference type="ChEBI" id="CHEBI:59789"/>
    </ligand>
</feature>
<comment type="catalytic activity">
    <reaction evidence="6">
        <text>pseudouridine(1915) in 23S rRNA + S-adenosyl-L-methionine = N(3)-methylpseudouridine(1915) in 23S rRNA + S-adenosyl-L-homocysteine + H(+)</text>
        <dbReference type="Rhea" id="RHEA:42752"/>
        <dbReference type="Rhea" id="RHEA-COMP:10221"/>
        <dbReference type="Rhea" id="RHEA-COMP:10222"/>
        <dbReference type="ChEBI" id="CHEBI:15378"/>
        <dbReference type="ChEBI" id="CHEBI:57856"/>
        <dbReference type="ChEBI" id="CHEBI:59789"/>
        <dbReference type="ChEBI" id="CHEBI:65314"/>
        <dbReference type="ChEBI" id="CHEBI:74486"/>
        <dbReference type="EC" id="2.1.1.177"/>
    </reaction>
</comment>
<feature type="binding site" evidence="6">
    <location>
        <begin position="123"/>
        <end position="128"/>
    </location>
    <ligand>
        <name>S-adenosyl-L-methionine</name>
        <dbReference type="ChEBI" id="CHEBI:59789"/>
    </ligand>
</feature>
<dbReference type="SUPFAM" id="SSF75217">
    <property type="entry name" value="alpha/beta knot"/>
    <property type="match status" value="1"/>
</dbReference>
<dbReference type="OMA" id="NEPYHHQ"/>
<evidence type="ECO:0000256" key="3">
    <source>
        <dbReference type="ARBA" id="ARBA00022679"/>
    </source>
</evidence>
<evidence type="ECO:0000256" key="5">
    <source>
        <dbReference type="ARBA" id="ARBA00038303"/>
    </source>
</evidence>
<dbReference type="InterPro" id="IPR029028">
    <property type="entry name" value="Alpha/beta_knot_MTases"/>
</dbReference>
<dbReference type="GO" id="GO:0070038">
    <property type="term" value="F:rRNA (pseudouridine-N3-)-methyltransferase activity"/>
    <property type="evidence" value="ECO:0007669"/>
    <property type="project" value="UniProtKB-UniRule"/>
</dbReference>
<keyword evidence="3 6" id="KW-0808">Transferase</keyword>
<dbReference type="NCBIfam" id="NF000986">
    <property type="entry name" value="PRK00103.1-4"/>
    <property type="match status" value="1"/>
</dbReference>
<gene>
    <name evidence="6" type="primary">rlmH</name>
    <name evidence="7" type="ORF">CRM94_23145</name>
</gene>
<dbReference type="PANTHER" id="PTHR33603:SF1">
    <property type="entry name" value="RIBOSOMAL RNA LARGE SUBUNIT METHYLTRANSFERASE H"/>
    <property type="match status" value="1"/>
</dbReference>
<keyword evidence="2 6" id="KW-0489">Methyltransferase</keyword>
<name>A0A2A7S1A8_BURGA</name>
<dbReference type="EC" id="2.1.1.177" evidence="6"/>
<dbReference type="GO" id="GO:0005737">
    <property type="term" value="C:cytoplasm"/>
    <property type="evidence" value="ECO:0007669"/>
    <property type="project" value="UniProtKB-SubCell"/>
</dbReference>
<evidence type="ECO:0000256" key="1">
    <source>
        <dbReference type="ARBA" id="ARBA00022552"/>
    </source>
</evidence>
<comment type="subunit">
    <text evidence="6">Homodimer.</text>
</comment>
<dbReference type="InterPro" id="IPR029026">
    <property type="entry name" value="tRNA_m1G_MTases_N"/>
</dbReference>
<feature type="binding site" evidence="6">
    <location>
        <position position="73"/>
    </location>
    <ligand>
        <name>S-adenosyl-L-methionine</name>
        <dbReference type="ChEBI" id="CHEBI:59789"/>
    </ligand>
</feature>
<evidence type="ECO:0000313" key="7">
    <source>
        <dbReference type="EMBL" id="PEH37437.1"/>
    </source>
</evidence>
<keyword evidence="6" id="KW-0963">Cytoplasm</keyword>
<dbReference type="AlphaFoldDB" id="A0A2A7S1A8"/>
<dbReference type="EMBL" id="PDDY01000004">
    <property type="protein sequence ID" value="PEH37437.1"/>
    <property type="molecule type" value="Genomic_DNA"/>
</dbReference>
<protein>
    <recommendedName>
        <fullName evidence="6">Ribosomal RNA large subunit methyltransferase H</fullName>
        <ecNumber evidence="6">2.1.1.177</ecNumber>
    </recommendedName>
    <alternativeName>
        <fullName evidence="6">23S rRNA (pseudouridine1915-N3)-methyltransferase</fullName>
    </alternativeName>
    <alternativeName>
        <fullName evidence="6">23S rRNA m3Psi1915 methyltransferase</fullName>
    </alternativeName>
    <alternativeName>
        <fullName evidence="6">rRNA (pseudouridine-N3-)-methyltransferase RlmH</fullName>
    </alternativeName>
</protein>
<keyword evidence="4 6" id="KW-0949">S-adenosyl-L-methionine</keyword>
<dbReference type="HAMAP" id="MF_00658">
    <property type="entry name" value="23SrRNA_methyltr_H"/>
    <property type="match status" value="1"/>
</dbReference>
<proteinExistence type="inferred from homology"/>
<evidence type="ECO:0000256" key="4">
    <source>
        <dbReference type="ARBA" id="ARBA00022691"/>
    </source>
</evidence>
<reference evidence="8" key="1">
    <citation type="submission" date="2017-09" db="EMBL/GenBank/DDBJ databases">
        <title>FDA dAtabase for Regulatory Grade micrObial Sequences (FDA-ARGOS): Supporting development and validation of Infectious Disease Dx tests.</title>
        <authorList>
            <person name="Minogue T."/>
            <person name="Wolcott M."/>
            <person name="Wasieloski L."/>
            <person name="Aguilar W."/>
            <person name="Moore D."/>
            <person name="Tallon L."/>
            <person name="Sadzewicz L."/>
            <person name="Ott S."/>
            <person name="Zhao X."/>
            <person name="Nagaraj S."/>
            <person name="Vavikolanu K."/>
            <person name="Aluvathingal J."/>
            <person name="Nadendla S."/>
            <person name="Sichtig H."/>
        </authorList>
    </citation>
    <scope>NUCLEOTIDE SEQUENCE [LARGE SCALE GENOMIC DNA]</scope>
    <source>
        <strain evidence="8">FDAARGOS_390</strain>
    </source>
</reference>
<dbReference type="Proteomes" id="UP000220629">
    <property type="component" value="Unassembled WGS sequence"/>
</dbReference>
<comment type="caution">
    <text evidence="7">The sequence shown here is derived from an EMBL/GenBank/DDBJ whole genome shotgun (WGS) entry which is preliminary data.</text>
</comment>
<comment type="function">
    <text evidence="6">Specifically methylates the pseudouridine at position 1915 (m3Psi1915) in 23S rRNA.</text>
</comment>
<dbReference type="Gene3D" id="3.40.1280.10">
    <property type="match status" value="1"/>
</dbReference>
<dbReference type="Pfam" id="PF02590">
    <property type="entry name" value="SPOUT_MTase"/>
    <property type="match status" value="1"/>
</dbReference>
<dbReference type="PIRSF" id="PIRSF004505">
    <property type="entry name" value="MT_bac"/>
    <property type="match status" value="1"/>
</dbReference>
<accession>A0A2A7S1A8</accession>
<evidence type="ECO:0000256" key="2">
    <source>
        <dbReference type="ARBA" id="ARBA00022603"/>
    </source>
</evidence>
<keyword evidence="1 6" id="KW-0698">rRNA processing</keyword>